<evidence type="ECO:0000313" key="7">
    <source>
        <dbReference type="EMBL" id="SVD14104.1"/>
    </source>
</evidence>
<keyword evidence="1" id="KW-0808">Transferase</keyword>
<sequence>HITPGVKTLSASSADRVLGQGFDTVIFDGWSGFNVDALGAVSGTVRGGGLLCLLMPPVPDWPTYADPERARIAAWGHAPAAVSGRWFCYLQRRLLEATAVLIMAQGGGVEGSIPSVTTVPFSSTGADQDPDCLTRDQAQAVAAVIRASDGKRRKPAVLISDRGRGKSAALGIAAARLLQQGRQRIIVTGPRRDSVSTLLDHAAQLLPGARRSAARIQLGEARIEYLAPDRISDQVDRADMVMVDEAAGIPLPGLALIIQHCSRLALATTVHGYEGTGRGFELRLSRHLGDHSRGLRRVVLTRPGRWA</sequence>
<dbReference type="GO" id="GO:0000049">
    <property type="term" value="F:tRNA binding"/>
    <property type="evidence" value="ECO:0007669"/>
    <property type="project" value="TreeGrafter"/>
</dbReference>
<dbReference type="GO" id="GO:0002101">
    <property type="term" value="P:tRNA wobble cytosine modification"/>
    <property type="evidence" value="ECO:0007669"/>
    <property type="project" value="TreeGrafter"/>
</dbReference>
<proteinExistence type="predicted"/>
<dbReference type="GO" id="GO:0051392">
    <property type="term" value="F:tRNA cytidine N4-acetyltransferase activity"/>
    <property type="evidence" value="ECO:0007669"/>
    <property type="project" value="TreeGrafter"/>
</dbReference>
<evidence type="ECO:0000259" key="5">
    <source>
        <dbReference type="Pfam" id="PF05127"/>
    </source>
</evidence>
<dbReference type="AlphaFoldDB" id="A0A382SW26"/>
<dbReference type="InterPro" id="IPR007807">
    <property type="entry name" value="TcmA/NAT10_helicase"/>
</dbReference>
<evidence type="ECO:0000256" key="3">
    <source>
        <dbReference type="ARBA" id="ARBA00022840"/>
    </source>
</evidence>
<evidence type="ECO:0000256" key="4">
    <source>
        <dbReference type="ARBA" id="ARBA00023315"/>
    </source>
</evidence>
<dbReference type="InterPro" id="IPR013562">
    <property type="entry name" value="TmcA/NAT10_N"/>
</dbReference>
<feature type="domain" description="TmcA/NAT10 N-terminal" evidence="6">
    <location>
        <begin position="6"/>
        <end position="104"/>
    </location>
</feature>
<dbReference type="InterPro" id="IPR032672">
    <property type="entry name" value="TmcA/NAT10/Kre33"/>
</dbReference>
<dbReference type="PANTHER" id="PTHR10925">
    <property type="entry name" value="N-ACETYLTRANSFERASE 10"/>
    <property type="match status" value="1"/>
</dbReference>
<dbReference type="Gene3D" id="3.40.50.300">
    <property type="entry name" value="P-loop containing nucleotide triphosphate hydrolases"/>
    <property type="match status" value="1"/>
</dbReference>
<dbReference type="GO" id="GO:0005524">
    <property type="term" value="F:ATP binding"/>
    <property type="evidence" value="ECO:0007669"/>
    <property type="project" value="UniProtKB-KW"/>
</dbReference>
<keyword evidence="2" id="KW-0547">Nucleotide-binding</keyword>
<dbReference type="EMBL" id="UINC01132041">
    <property type="protein sequence ID" value="SVD14104.1"/>
    <property type="molecule type" value="Genomic_DNA"/>
</dbReference>
<evidence type="ECO:0000256" key="2">
    <source>
        <dbReference type="ARBA" id="ARBA00022741"/>
    </source>
</evidence>
<accession>A0A382SW26</accession>
<feature type="domain" description="TcmA/NAT10 helicase" evidence="5">
    <location>
        <begin position="157"/>
        <end position="307"/>
    </location>
</feature>
<name>A0A382SW26_9ZZZZ</name>
<evidence type="ECO:0000259" key="6">
    <source>
        <dbReference type="Pfam" id="PF08351"/>
    </source>
</evidence>
<dbReference type="GO" id="GO:1904812">
    <property type="term" value="P:rRNA acetylation involved in maturation of SSU-rRNA"/>
    <property type="evidence" value="ECO:0007669"/>
    <property type="project" value="TreeGrafter"/>
</dbReference>
<feature type="non-terminal residue" evidence="7">
    <location>
        <position position="307"/>
    </location>
</feature>
<organism evidence="7">
    <name type="scientific">marine metagenome</name>
    <dbReference type="NCBI Taxonomy" id="408172"/>
    <lineage>
        <taxon>unclassified sequences</taxon>
        <taxon>metagenomes</taxon>
        <taxon>ecological metagenomes</taxon>
    </lineage>
</organism>
<dbReference type="InterPro" id="IPR027417">
    <property type="entry name" value="P-loop_NTPase"/>
</dbReference>
<keyword evidence="3" id="KW-0067">ATP-binding</keyword>
<dbReference type="Pfam" id="PF05127">
    <property type="entry name" value="NAT10_TcmA_helicase"/>
    <property type="match status" value="1"/>
</dbReference>
<dbReference type="Pfam" id="PF08351">
    <property type="entry name" value="TmcA_N"/>
    <property type="match status" value="1"/>
</dbReference>
<gene>
    <name evidence="7" type="ORF">METZ01_LOCUS366958</name>
</gene>
<keyword evidence="4" id="KW-0012">Acyltransferase</keyword>
<dbReference type="SUPFAM" id="SSF52540">
    <property type="entry name" value="P-loop containing nucleoside triphosphate hydrolases"/>
    <property type="match status" value="1"/>
</dbReference>
<dbReference type="Gene3D" id="3.40.50.11040">
    <property type="match status" value="1"/>
</dbReference>
<reference evidence="7" key="1">
    <citation type="submission" date="2018-05" db="EMBL/GenBank/DDBJ databases">
        <authorList>
            <person name="Lanie J.A."/>
            <person name="Ng W.-L."/>
            <person name="Kazmierczak K.M."/>
            <person name="Andrzejewski T.M."/>
            <person name="Davidsen T.M."/>
            <person name="Wayne K.J."/>
            <person name="Tettelin H."/>
            <person name="Glass J.I."/>
            <person name="Rusch D."/>
            <person name="Podicherti R."/>
            <person name="Tsui H.-C.T."/>
            <person name="Winkler M.E."/>
        </authorList>
    </citation>
    <scope>NUCLEOTIDE SEQUENCE</scope>
</reference>
<protein>
    <recommendedName>
        <fullName evidence="8">Helicase domain-containing protein</fullName>
    </recommendedName>
</protein>
<feature type="non-terminal residue" evidence="7">
    <location>
        <position position="1"/>
    </location>
</feature>
<evidence type="ECO:0008006" key="8">
    <source>
        <dbReference type="Google" id="ProtNLM"/>
    </source>
</evidence>
<evidence type="ECO:0000256" key="1">
    <source>
        <dbReference type="ARBA" id="ARBA00022679"/>
    </source>
</evidence>
<dbReference type="PANTHER" id="PTHR10925:SF5">
    <property type="entry name" value="RNA CYTIDINE ACETYLTRANSFERASE"/>
    <property type="match status" value="1"/>
</dbReference>
<dbReference type="GO" id="GO:0051391">
    <property type="term" value="P:tRNA acetylation"/>
    <property type="evidence" value="ECO:0007669"/>
    <property type="project" value="TreeGrafter"/>
</dbReference>
<dbReference type="GO" id="GO:1990883">
    <property type="term" value="F:18S rRNA cytidine N-acetyltransferase activity"/>
    <property type="evidence" value="ECO:0007669"/>
    <property type="project" value="TreeGrafter"/>
</dbReference>